<dbReference type="InterPro" id="IPR025534">
    <property type="entry name" value="DUF4420"/>
</dbReference>
<name>A0A2V3PTR9_9BACT</name>
<accession>A0A2V3PTR9</accession>
<reference evidence="1 2" key="1">
    <citation type="submission" date="2018-03" db="EMBL/GenBank/DDBJ databases">
        <title>Genomic Encyclopedia of Archaeal and Bacterial Type Strains, Phase II (KMG-II): from individual species to whole genera.</title>
        <authorList>
            <person name="Goeker M."/>
        </authorList>
    </citation>
    <scope>NUCLEOTIDE SEQUENCE [LARGE SCALE GENOMIC DNA]</scope>
    <source>
        <strain evidence="1 2">DSM 100214</strain>
    </source>
</reference>
<comment type="caution">
    <text evidence="1">The sequence shown here is derived from an EMBL/GenBank/DDBJ whole genome shotgun (WGS) entry which is preliminary data.</text>
</comment>
<sequence length="335" mass="38371">MKKIDYTEIWKEINEESRNNPNSLIARKILAESNEAVFIATDFNKNIRCLYIHLSSGIYINQNRLPLFRGLDIAEVNNSIGDHHNCRFLKISQIIPETENIFELFVSDICNDIVNLASFSSLEPTLSRSLNEWKIFFEKYTDEILPISAQQGLFGELLFLEDFILKKYTTYEAMLYWTGAKRTNHDFQLHNTAIEVKTSAGKEHKKIYISSEKQLDKTGLKNLFLVLYCLNIHDNAPDRSLFAKIESIRKILSDDSVALSIFDAQLIRLGYNRDLAHAYTSGFSITKLKLYEITEGFPSISPSILPDGIGDLKYSIIVSACGRFEINKSEMIKNI</sequence>
<proteinExistence type="predicted"/>
<organism evidence="1 2">
    <name type="scientific">Dysgonomonas alginatilytica</name>
    <dbReference type="NCBI Taxonomy" id="1605892"/>
    <lineage>
        <taxon>Bacteria</taxon>
        <taxon>Pseudomonadati</taxon>
        <taxon>Bacteroidota</taxon>
        <taxon>Bacteroidia</taxon>
        <taxon>Bacteroidales</taxon>
        <taxon>Dysgonomonadaceae</taxon>
        <taxon>Dysgonomonas</taxon>
    </lineage>
</organism>
<keyword evidence="2" id="KW-1185">Reference proteome</keyword>
<protein>
    <submittedName>
        <fullName evidence="1">Putative PD-(D/E)XK family protein DUF4420</fullName>
    </submittedName>
</protein>
<evidence type="ECO:0000313" key="2">
    <source>
        <dbReference type="Proteomes" id="UP000247973"/>
    </source>
</evidence>
<dbReference type="EMBL" id="QICL01000004">
    <property type="protein sequence ID" value="PXV66921.1"/>
    <property type="molecule type" value="Genomic_DNA"/>
</dbReference>
<dbReference type="AlphaFoldDB" id="A0A2V3PTR9"/>
<dbReference type="Pfam" id="PF14390">
    <property type="entry name" value="DUF4420"/>
    <property type="match status" value="1"/>
</dbReference>
<dbReference type="Proteomes" id="UP000247973">
    <property type="component" value="Unassembled WGS sequence"/>
</dbReference>
<gene>
    <name evidence="1" type="ORF">CLV62_104183</name>
</gene>
<evidence type="ECO:0000313" key="1">
    <source>
        <dbReference type="EMBL" id="PXV66921.1"/>
    </source>
</evidence>